<feature type="domain" description="ATPase BadF/BadG/BcrA/BcrD type" evidence="5">
    <location>
        <begin position="4"/>
        <end position="252"/>
    </location>
</feature>
<dbReference type="Gene3D" id="3.30.420.40">
    <property type="match status" value="2"/>
</dbReference>
<evidence type="ECO:0000256" key="1">
    <source>
        <dbReference type="ARBA" id="ARBA00001966"/>
    </source>
</evidence>
<gene>
    <name evidence="6" type="ORF">ISU02_18290</name>
</gene>
<sequence length="259" mass="27672">MYVLGIDIGSTASKAVAMTMDKKIYAKAVVSHGTGAIGPKQVYEKILSESKLEKSELKRILVTGYGRFVFDDADSQKSEISCHAKGVLYLSPDVRTIIDIGGQDVKAILLNDKGMITNFVMNDKCAAGTGRFLDNMAKVLNVKTHELGALSEHATEVVNISNTCTVFAESEVISQLSKNVSVENLIAGIHQSVAKRVSSLVYRNGIVKEVALSGGVALNKGVVKALSEALKLEIIVHEDCQFSGALGAALFALEEIGQK</sequence>
<evidence type="ECO:0000256" key="4">
    <source>
        <dbReference type="ARBA" id="ARBA00023014"/>
    </source>
</evidence>
<organism evidence="6 7">
    <name type="scientific">Fusibacter ferrireducens</name>
    <dbReference type="NCBI Taxonomy" id="2785058"/>
    <lineage>
        <taxon>Bacteria</taxon>
        <taxon>Bacillati</taxon>
        <taxon>Bacillota</taxon>
        <taxon>Clostridia</taxon>
        <taxon>Eubacteriales</taxon>
        <taxon>Eubacteriales Family XII. Incertae Sedis</taxon>
        <taxon>Fusibacter</taxon>
    </lineage>
</organism>
<name>A0ABR9ZX66_9FIRM</name>
<comment type="cofactor">
    <cofactor evidence="1">
        <name>[4Fe-4S] cluster</name>
        <dbReference type="ChEBI" id="CHEBI:49883"/>
    </cofactor>
</comment>
<dbReference type="Pfam" id="PF01869">
    <property type="entry name" value="BcrAD_BadFG"/>
    <property type="match status" value="1"/>
</dbReference>
<dbReference type="SUPFAM" id="SSF53067">
    <property type="entry name" value="Actin-like ATPase domain"/>
    <property type="match status" value="1"/>
</dbReference>
<reference evidence="6 7" key="1">
    <citation type="submission" date="2020-11" db="EMBL/GenBank/DDBJ databases">
        <title>Fusibacter basophilias sp. nov.</title>
        <authorList>
            <person name="Qiu D."/>
        </authorList>
    </citation>
    <scope>NUCLEOTIDE SEQUENCE [LARGE SCALE GENOMIC DNA]</scope>
    <source>
        <strain evidence="6 7">Q10-2</strain>
    </source>
</reference>
<keyword evidence="3" id="KW-0408">Iron</keyword>
<dbReference type="InterPro" id="IPR043129">
    <property type="entry name" value="ATPase_NBD"/>
</dbReference>
<evidence type="ECO:0000256" key="2">
    <source>
        <dbReference type="ARBA" id="ARBA00022723"/>
    </source>
</evidence>
<keyword evidence="2" id="KW-0479">Metal-binding</keyword>
<keyword evidence="7" id="KW-1185">Reference proteome</keyword>
<dbReference type="InterPro" id="IPR051805">
    <property type="entry name" value="Dehydratase_Activator_Redct"/>
</dbReference>
<comment type="caution">
    <text evidence="6">The sequence shown here is derived from an EMBL/GenBank/DDBJ whole genome shotgun (WGS) entry which is preliminary data.</text>
</comment>
<dbReference type="InterPro" id="IPR008275">
    <property type="entry name" value="CoA_E_activase_dom"/>
</dbReference>
<evidence type="ECO:0000313" key="7">
    <source>
        <dbReference type="Proteomes" id="UP000614200"/>
    </source>
</evidence>
<evidence type="ECO:0000259" key="5">
    <source>
        <dbReference type="Pfam" id="PF01869"/>
    </source>
</evidence>
<dbReference type="InterPro" id="IPR002731">
    <property type="entry name" value="ATPase_BadF"/>
</dbReference>
<proteinExistence type="predicted"/>
<dbReference type="NCBIfam" id="TIGR00241">
    <property type="entry name" value="CoA_E_activ"/>
    <property type="match status" value="1"/>
</dbReference>
<protein>
    <submittedName>
        <fullName evidence="6">2-hydroxyglutaryl-CoA dehydratase</fullName>
    </submittedName>
</protein>
<evidence type="ECO:0000256" key="3">
    <source>
        <dbReference type="ARBA" id="ARBA00023004"/>
    </source>
</evidence>
<evidence type="ECO:0000313" key="6">
    <source>
        <dbReference type="EMBL" id="MBF4695054.1"/>
    </source>
</evidence>
<dbReference type="Proteomes" id="UP000614200">
    <property type="component" value="Unassembled WGS sequence"/>
</dbReference>
<dbReference type="EMBL" id="JADKNH010000012">
    <property type="protein sequence ID" value="MBF4695054.1"/>
    <property type="molecule type" value="Genomic_DNA"/>
</dbReference>
<dbReference type="PANTHER" id="PTHR32329">
    <property type="entry name" value="BIFUNCTIONAL PROTEIN [INCLUDES 2-HYDROXYACYL-COA DEHYDRATASE (N-TER) AND ITS ACTIVATOR DOMAIN (C_TERM)-RELATED"/>
    <property type="match status" value="1"/>
</dbReference>
<accession>A0ABR9ZX66</accession>
<keyword evidence="4" id="KW-0411">Iron-sulfur</keyword>
<dbReference type="PANTHER" id="PTHR32329:SF2">
    <property type="entry name" value="BIFUNCTIONAL PROTEIN [INCLUDES 2-HYDROXYACYL-COA DEHYDRATASE (N-TER) AND ITS ACTIVATOR DOMAIN (C_TERM)"/>
    <property type="match status" value="1"/>
</dbReference>
<dbReference type="RefSeq" id="WP_194703292.1">
    <property type="nucleotide sequence ID" value="NZ_JADKNH010000012.1"/>
</dbReference>